<evidence type="ECO:0000313" key="2">
    <source>
        <dbReference type="Proteomes" id="UP001479436"/>
    </source>
</evidence>
<evidence type="ECO:0000313" key="1">
    <source>
        <dbReference type="EMBL" id="KAK9694663.1"/>
    </source>
</evidence>
<proteinExistence type="predicted"/>
<evidence type="ECO:0008006" key="3">
    <source>
        <dbReference type="Google" id="ProtNLM"/>
    </source>
</evidence>
<dbReference type="Pfam" id="PF12855">
    <property type="entry name" value="Ecl1"/>
    <property type="match status" value="1"/>
</dbReference>
<gene>
    <name evidence="1" type="ORF">K7432_013334</name>
</gene>
<reference evidence="1 2" key="1">
    <citation type="submission" date="2023-04" db="EMBL/GenBank/DDBJ databases">
        <title>Genome of Basidiobolus ranarum AG-B5.</title>
        <authorList>
            <person name="Stajich J.E."/>
            <person name="Carter-House D."/>
            <person name="Gryganskyi A."/>
        </authorList>
    </citation>
    <scope>NUCLEOTIDE SEQUENCE [LARGE SCALE GENOMIC DNA]</scope>
    <source>
        <strain evidence="1 2">AG-B5</strain>
    </source>
</reference>
<dbReference type="InterPro" id="IPR024368">
    <property type="entry name" value="Ecl1/2/3"/>
</dbReference>
<accession>A0ABR2VQW8</accession>
<name>A0ABR2VQW8_9FUNG</name>
<sequence length="139" mass="15982">MEMDWCIICDKQVFVRESLYCSDGCRQKDHSTAKSNLDLNHPTNSLTFSRIPNRLVKLPTLSIPSRKSIRNSSHTGVAVIKSSHSSVRFDSLLTPPTTPRLMPRGMEGWNTLWHDKKSPDVLPIENQRCWELNSTHFLY</sequence>
<protein>
    <recommendedName>
        <fullName evidence="3">FLZ-type domain-containing protein</fullName>
    </recommendedName>
</protein>
<dbReference type="Proteomes" id="UP001479436">
    <property type="component" value="Unassembled WGS sequence"/>
</dbReference>
<dbReference type="EMBL" id="JASJQH010008172">
    <property type="protein sequence ID" value="KAK9694663.1"/>
    <property type="molecule type" value="Genomic_DNA"/>
</dbReference>
<organism evidence="1 2">
    <name type="scientific">Basidiobolus ranarum</name>
    <dbReference type="NCBI Taxonomy" id="34480"/>
    <lineage>
        <taxon>Eukaryota</taxon>
        <taxon>Fungi</taxon>
        <taxon>Fungi incertae sedis</taxon>
        <taxon>Zoopagomycota</taxon>
        <taxon>Entomophthoromycotina</taxon>
        <taxon>Basidiobolomycetes</taxon>
        <taxon>Basidiobolales</taxon>
        <taxon>Basidiobolaceae</taxon>
        <taxon>Basidiobolus</taxon>
    </lineage>
</organism>
<keyword evidence="2" id="KW-1185">Reference proteome</keyword>
<comment type="caution">
    <text evidence="1">The sequence shown here is derived from an EMBL/GenBank/DDBJ whole genome shotgun (WGS) entry which is preliminary data.</text>
</comment>